<organism evidence="1 2">
    <name type="scientific">Bythopirellula goksoeyrii</name>
    <dbReference type="NCBI Taxonomy" id="1400387"/>
    <lineage>
        <taxon>Bacteria</taxon>
        <taxon>Pseudomonadati</taxon>
        <taxon>Planctomycetota</taxon>
        <taxon>Planctomycetia</taxon>
        <taxon>Pirellulales</taxon>
        <taxon>Lacipirellulaceae</taxon>
        <taxon>Bythopirellula</taxon>
    </lineage>
</organism>
<accession>A0A5B9QCJ5</accession>
<reference evidence="1 2" key="1">
    <citation type="submission" date="2019-08" db="EMBL/GenBank/DDBJ databases">
        <title>Deep-cultivation of Planctomycetes and their phenomic and genomic characterization uncovers novel biology.</title>
        <authorList>
            <person name="Wiegand S."/>
            <person name="Jogler M."/>
            <person name="Boedeker C."/>
            <person name="Pinto D."/>
            <person name="Vollmers J."/>
            <person name="Rivas-Marin E."/>
            <person name="Kohn T."/>
            <person name="Peeters S.H."/>
            <person name="Heuer A."/>
            <person name="Rast P."/>
            <person name="Oberbeckmann S."/>
            <person name="Bunk B."/>
            <person name="Jeske O."/>
            <person name="Meyerdierks A."/>
            <person name="Storesund J.E."/>
            <person name="Kallscheuer N."/>
            <person name="Luecker S."/>
            <person name="Lage O.M."/>
            <person name="Pohl T."/>
            <person name="Merkel B.J."/>
            <person name="Hornburger P."/>
            <person name="Mueller R.-W."/>
            <person name="Bruemmer F."/>
            <person name="Labrenz M."/>
            <person name="Spormann A.M."/>
            <person name="Op den Camp H."/>
            <person name="Overmann J."/>
            <person name="Amann R."/>
            <person name="Jetten M.S.M."/>
            <person name="Mascher T."/>
            <person name="Medema M.H."/>
            <person name="Devos D.P."/>
            <person name="Kaster A.-K."/>
            <person name="Ovreas L."/>
            <person name="Rohde M."/>
            <person name="Galperin M.Y."/>
            <person name="Jogler C."/>
        </authorList>
    </citation>
    <scope>NUCLEOTIDE SEQUENCE [LARGE SCALE GENOMIC DNA]</scope>
    <source>
        <strain evidence="1 2">Pr1d</strain>
    </source>
</reference>
<sequence>MVGCLRILCASALGSRGKPCWCRAWRMPIAVLVVTCMNAAITEIAYSANEAHEASTSSEAREAAVSAIPFAKIAVRYRGPMTKVIDDCTLYRRLPTQIVDCDPAMFTFMAQNPDALVEIWKQLGISRVSLERTGENTFSMADGVGTTGKLVIVEQTCEADAQNRIVMFGEGAYEGKPFSKPVHAQSVLLLRSGSMVETNGRTYVAAQLDTFLKIDRTSLELFAKAIQPLVGRTADRNFADTMTFLSGFSQASEIRPEQIERLAVNLPRITPDRQQQLVRIAYQTGKQNEAGTRVRVADHSEHVTR</sequence>
<gene>
    <name evidence="1" type="ORF">Pr1d_26230</name>
</gene>
<protein>
    <submittedName>
        <fullName evidence="1">Uncharacterized protein</fullName>
    </submittedName>
</protein>
<dbReference type="KEGG" id="bgok:Pr1d_26230"/>
<keyword evidence="2" id="KW-1185">Reference proteome</keyword>
<name>A0A5B9QCJ5_9BACT</name>
<evidence type="ECO:0000313" key="2">
    <source>
        <dbReference type="Proteomes" id="UP000323917"/>
    </source>
</evidence>
<dbReference type="AlphaFoldDB" id="A0A5B9QCJ5"/>
<evidence type="ECO:0000313" key="1">
    <source>
        <dbReference type="EMBL" id="QEG35325.1"/>
    </source>
</evidence>
<dbReference type="Proteomes" id="UP000323917">
    <property type="component" value="Chromosome"/>
</dbReference>
<proteinExistence type="predicted"/>
<dbReference type="EMBL" id="CP042913">
    <property type="protein sequence ID" value="QEG35325.1"/>
    <property type="molecule type" value="Genomic_DNA"/>
</dbReference>